<organism evidence="2 3">
    <name type="scientific">Shewanella maritima</name>
    <dbReference type="NCBI Taxonomy" id="2520507"/>
    <lineage>
        <taxon>Bacteria</taxon>
        <taxon>Pseudomonadati</taxon>
        <taxon>Pseudomonadota</taxon>
        <taxon>Gammaproteobacteria</taxon>
        <taxon>Alteromonadales</taxon>
        <taxon>Shewanellaceae</taxon>
        <taxon>Shewanella</taxon>
    </lineage>
</organism>
<dbReference type="Pfam" id="PF18582">
    <property type="entry name" value="HZS_alpha"/>
    <property type="match status" value="1"/>
</dbReference>
<dbReference type="SUPFAM" id="SSF82171">
    <property type="entry name" value="DPP6 N-terminal domain-like"/>
    <property type="match status" value="1"/>
</dbReference>
<name>A0A411PCV2_9GAMM</name>
<dbReference type="RefSeq" id="WP_130597325.1">
    <property type="nucleotide sequence ID" value="NZ_CP036200.1"/>
</dbReference>
<proteinExistence type="predicted"/>
<gene>
    <name evidence="2" type="ORF">EXU30_00525</name>
</gene>
<dbReference type="Gene3D" id="2.120.10.30">
    <property type="entry name" value="TolB, C-terminal domain"/>
    <property type="match status" value="1"/>
</dbReference>
<evidence type="ECO:0000313" key="2">
    <source>
        <dbReference type="EMBL" id="QBF81348.1"/>
    </source>
</evidence>
<dbReference type="InterPro" id="IPR040698">
    <property type="entry name" value="HZS_alpha_mid"/>
</dbReference>
<sequence length="928" mass="103222">MALNFVHKLSNQINIKRNNFNRLTHIRSRSPLAFKTSAVFACYLLTACNTETAVREQQVDPVLVEYPVIMLQRSHENIDNNIAAPIFDISDPTRFNGGAELWFKQNAFADTLAENISHALFATDGAESAADESPHPIIDIRDLSLADDGQSFLVSIRAPEIEGVDEDEQPSWNIWRFDLATKSFSRIIADDTTAELADDLMASYLPDGRIIFASTRQKLSRAILLDEGKPQYTALDEFRDDPTFNIHIMDGDGSNIKQLTFNLSHDFYPLILQNGKVLYSRLDAMGGNHGINLYSMNPDGTDNQLVFGWHSHNEELNGQLTNLNYIGTKQLPDGQVYLLAQNNDETLTNRQPISINITDFIDNRQTIADSNITGSAIADIEFTSYQFNFSDQINPDGRLSSLFALPDESQRYLISWDLCRVIVEEQIRSCGQLTDEQLASPDIKLAPALYELWLLDNANNTQQLVATPESNTFFTEALVMQATSTPKTFIADRVAGNELDFELYQAQAGALHIRSVYDFDGQDVTITNATPNGINDIKDPTKVTAAQRPVRYLRIVRGVPMPPDEVRDIANTDFGRSSNQLMREIIGYTPVQPDGSVKVKVPANTPFAISMLDANGQRIGGRHQQWMSVRPGETLNCIGCHTASSTAPHGRYDAQPQSINSGATGGSAFANTKPSLIAEQGQTMAEVVETHLGLPELSSDLVYQDIWTDEALSELNPDERHEYQALTTLVPNGSSCFNQWNAYCRIQINYEEHIQPLWQTPRLVVDEQTQELIADNTCIACHNRVDGDALAMVPAGQLELLNSPSSDQAAHMTSYRELFFNDVELEEIEGVLVDRLVELLDENGDVVYQTDADGELILDEDGNPIPVMTTVPVNSILRTGGAAASSRFFEVMANPTHQGMLTSAELKLISEWLDIGAQYYNTPFYTQE</sequence>
<dbReference type="KEGG" id="smai:EXU30_00525"/>
<dbReference type="EMBL" id="CP036200">
    <property type="protein sequence ID" value="QBF81348.1"/>
    <property type="molecule type" value="Genomic_DNA"/>
</dbReference>
<reference evidence="2 3" key="1">
    <citation type="submission" date="2019-02" db="EMBL/GenBank/DDBJ databases">
        <title>Shewanella sp. D4-2 isolated from Dokdo Island.</title>
        <authorList>
            <person name="Baek K."/>
        </authorList>
    </citation>
    <scope>NUCLEOTIDE SEQUENCE [LARGE SCALE GENOMIC DNA]</scope>
    <source>
        <strain evidence="2 3">D4-2</strain>
    </source>
</reference>
<dbReference type="Proteomes" id="UP000291106">
    <property type="component" value="Chromosome"/>
</dbReference>
<dbReference type="OrthoDB" id="221261at2"/>
<dbReference type="InterPro" id="IPR011042">
    <property type="entry name" value="6-blade_b-propeller_TolB-like"/>
</dbReference>
<accession>A0A411PCV2</accession>
<protein>
    <recommendedName>
        <fullName evidence="1">Hydrazine synthase alpha subunit middle domain-containing protein</fullName>
    </recommendedName>
</protein>
<keyword evidence="3" id="KW-1185">Reference proteome</keyword>
<evidence type="ECO:0000313" key="3">
    <source>
        <dbReference type="Proteomes" id="UP000291106"/>
    </source>
</evidence>
<evidence type="ECO:0000259" key="1">
    <source>
        <dbReference type="Pfam" id="PF18582"/>
    </source>
</evidence>
<feature type="domain" description="Hydrazine synthase alpha subunit middle" evidence="1">
    <location>
        <begin position="550"/>
        <end position="641"/>
    </location>
</feature>
<dbReference type="AlphaFoldDB" id="A0A411PCV2"/>